<sequence>MNLLVWKNCCILNVKNLSSRRSWRPLRRYNCLVDRDGQEVNIKTRLSPYSLIINYIVDYYKVDESMLKFKQKGLKFSNFVDRFWIRYFRFKRSFLDRAFWIGDLMLIIK</sequence>
<reference evidence="1" key="1">
    <citation type="journal article" date="2020" name="Ecol. Evol.">
        <title>Genome structure and content of the rice root-knot nematode (Meloidogyne graminicola).</title>
        <authorList>
            <person name="Phan N.T."/>
            <person name="Danchin E.G.J."/>
            <person name="Klopp C."/>
            <person name="Perfus-Barbeoch L."/>
            <person name="Kozlowski D.K."/>
            <person name="Koutsovoulos G.D."/>
            <person name="Lopez-Roques C."/>
            <person name="Bouchez O."/>
            <person name="Zahm M."/>
            <person name="Besnard G."/>
            <person name="Bellafiore S."/>
        </authorList>
    </citation>
    <scope>NUCLEOTIDE SEQUENCE</scope>
    <source>
        <strain evidence="1">VN-18</strain>
    </source>
</reference>
<keyword evidence="2" id="KW-1185">Reference proteome</keyword>
<evidence type="ECO:0000313" key="2">
    <source>
        <dbReference type="Proteomes" id="UP000605970"/>
    </source>
</evidence>
<protein>
    <submittedName>
        <fullName evidence="1">Uncharacterized protein</fullName>
    </submittedName>
</protein>
<dbReference type="Proteomes" id="UP000605970">
    <property type="component" value="Unassembled WGS sequence"/>
</dbReference>
<comment type="caution">
    <text evidence="1">The sequence shown here is derived from an EMBL/GenBank/DDBJ whole genome shotgun (WGS) entry which is preliminary data.</text>
</comment>
<organism evidence="1 2">
    <name type="scientific">Meloidogyne graminicola</name>
    <dbReference type="NCBI Taxonomy" id="189291"/>
    <lineage>
        <taxon>Eukaryota</taxon>
        <taxon>Metazoa</taxon>
        <taxon>Ecdysozoa</taxon>
        <taxon>Nematoda</taxon>
        <taxon>Chromadorea</taxon>
        <taxon>Rhabditida</taxon>
        <taxon>Tylenchina</taxon>
        <taxon>Tylenchomorpha</taxon>
        <taxon>Tylenchoidea</taxon>
        <taxon>Meloidogynidae</taxon>
        <taxon>Meloidogyninae</taxon>
        <taxon>Meloidogyne</taxon>
    </lineage>
</organism>
<name>A0A8S9ZQD8_9BILA</name>
<proteinExistence type="predicted"/>
<accession>A0A8S9ZQD8</accession>
<dbReference type="EMBL" id="JABEBT010000044">
    <property type="protein sequence ID" value="KAF7635276.1"/>
    <property type="molecule type" value="Genomic_DNA"/>
</dbReference>
<dbReference type="AlphaFoldDB" id="A0A8S9ZQD8"/>
<evidence type="ECO:0000313" key="1">
    <source>
        <dbReference type="EMBL" id="KAF7635276.1"/>
    </source>
</evidence>
<gene>
    <name evidence="1" type="ORF">Mgra_00005245</name>
</gene>